<keyword evidence="11 18" id="KW-0413">Isomerase</keyword>
<dbReference type="NCBIfam" id="TIGR00197">
    <property type="entry name" value="yjeF_nterm"/>
    <property type="match status" value="1"/>
</dbReference>
<dbReference type="HAMAP" id="MF_01966">
    <property type="entry name" value="NADHX_epimerase"/>
    <property type="match status" value="1"/>
</dbReference>
<dbReference type="InterPro" id="IPR030677">
    <property type="entry name" value="Nnr"/>
</dbReference>
<evidence type="ECO:0000256" key="5">
    <source>
        <dbReference type="ARBA" id="ARBA00022723"/>
    </source>
</evidence>
<dbReference type="RefSeq" id="WP_183973626.1">
    <property type="nucleotide sequence ID" value="NZ_JACIBY010000004.1"/>
</dbReference>
<keyword evidence="6 17" id="KW-0547">Nucleotide-binding</keyword>
<evidence type="ECO:0000256" key="7">
    <source>
        <dbReference type="ARBA" id="ARBA00022840"/>
    </source>
</evidence>
<comment type="catalytic activity">
    <reaction evidence="1 18 19">
        <text>(6R)-NADHX = (6S)-NADHX</text>
        <dbReference type="Rhea" id="RHEA:32215"/>
        <dbReference type="ChEBI" id="CHEBI:64074"/>
        <dbReference type="ChEBI" id="CHEBI:64075"/>
        <dbReference type="EC" id="5.1.99.6"/>
    </reaction>
</comment>
<feature type="binding site" evidence="18">
    <location>
        <position position="157"/>
    </location>
    <ligand>
        <name>(6S)-NADPHX</name>
        <dbReference type="ChEBI" id="CHEBI:64076"/>
    </ligand>
</feature>
<feature type="binding site" evidence="18">
    <location>
        <begin position="57"/>
        <end position="61"/>
    </location>
    <ligand>
        <name>(6S)-NADPHX</name>
        <dbReference type="ChEBI" id="CHEBI:64076"/>
    </ligand>
</feature>
<dbReference type="PIRSF" id="PIRSF017184">
    <property type="entry name" value="Nnr"/>
    <property type="match status" value="1"/>
</dbReference>
<keyword evidence="23" id="KW-1185">Reference proteome</keyword>
<gene>
    <name evidence="17" type="primary">nnrD</name>
    <name evidence="18" type="synonym">nnrE</name>
    <name evidence="22" type="ORF">FHS57_002316</name>
</gene>
<comment type="similarity">
    <text evidence="3 19">In the N-terminal section; belongs to the NnrE/AIBP family.</text>
</comment>
<dbReference type="InterPro" id="IPR036652">
    <property type="entry name" value="YjeF_N_dom_sf"/>
</dbReference>
<comment type="catalytic activity">
    <reaction evidence="15 17 19">
        <text>(6S)-NADHX + ADP = AMP + phosphate + NADH + H(+)</text>
        <dbReference type="Rhea" id="RHEA:32223"/>
        <dbReference type="ChEBI" id="CHEBI:15378"/>
        <dbReference type="ChEBI" id="CHEBI:43474"/>
        <dbReference type="ChEBI" id="CHEBI:57945"/>
        <dbReference type="ChEBI" id="CHEBI:64074"/>
        <dbReference type="ChEBI" id="CHEBI:456215"/>
        <dbReference type="ChEBI" id="CHEBI:456216"/>
        <dbReference type="EC" id="4.2.1.136"/>
    </reaction>
</comment>
<comment type="catalytic activity">
    <reaction evidence="16 17 19">
        <text>(6S)-NADPHX + ADP = AMP + phosphate + NADPH + H(+)</text>
        <dbReference type="Rhea" id="RHEA:32235"/>
        <dbReference type="ChEBI" id="CHEBI:15378"/>
        <dbReference type="ChEBI" id="CHEBI:43474"/>
        <dbReference type="ChEBI" id="CHEBI:57783"/>
        <dbReference type="ChEBI" id="CHEBI:64076"/>
        <dbReference type="ChEBI" id="CHEBI:456215"/>
        <dbReference type="ChEBI" id="CHEBI:456216"/>
        <dbReference type="EC" id="4.2.1.136"/>
    </reaction>
</comment>
<keyword evidence="10 17" id="KW-0520">NAD</keyword>
<comment type="similarity">
    <text evidence="4 19">In the C-terminal section; belongs to the NnrD/CARKD family.</text>
</comment>
<comment type="cofactor">
    <cofactor evidence="17">
        <name>Mg(2+)</name>
        <dbReference type="ChEBI" id="CHEBI:18420"/>
    </cofactor>
</comment>
<feature type="binding site" evidence="18">
    <location>
        <position position="124"/>
    </location>
    <ligand>
        <name>K(+)</name>
        <dbReference type="ChEBI" id="CHEBI:29103"/>
    </ligand>
</feature>
<dbReference type="GO" id="GO:0046496">
    <property type="term" value="P:nicotinamide nucleotide metabolic process"/>
    <property type="evidence" value="ECO:0007669"/>
    <property type="project" value="UniProtKB-UniRule"/>
</dbReference>
<dbReference type="PROSITE" id="PS51383">
    <property type="entry name" value="YJEF_C_3"/>
    <property type="match status" value="1"/>
</dbReference>
<feature type="binding site" evidence="17">
    <location>
        <position position="442"/>
    </location>
    <ligand>
        <name>(6S)-NADPHX</name>
        <dbReference type="ChEBI" id="CHEBI:64076"/>
    </ligand>
</feature>
<dbReference type="PANTHER" id="PTHR12592:SF0">
    <property type="entry name" value="ATP-DEPENDENT (S)-NAD(P)H-HYDRATE DEHYDRATASE"/>
    <property type="match status" value="1"/>
</dbReference>
<dbReference type="GO" id="GO:0052856">
    <property type="term" value="F:NAD(P)HX epimerase activity"/>
    <property type="evidence" value="ECO:0007669"/>
    <property type="project" value="UniProtKB-UniRule"/>
</dbReference>
<dbReference type="Proteomes" id="UP000541352">
    <property type="component" value="Unassembled WGS sequence"/>
</dbReference>
<feature type="binding site" evidence="18">
    <location>
        <position position="58"/>
    </location>
    <ligand>
        <name>K(+)</name>
        <dbReference type="ChEBI" id="CHEBI:29103"/>
    </ligand>
</feature>
<evidence type="ECO:0000256" key="12">
    <source>
        <dbReference type="ARBA" id="ARBA00023239"/>
    </source>
</evidence>
<name>A0A7W5ZJL8_9BACT</name>
<evidence type="ECO:0000313" key="23">
    <source>
        <dbReference type="Proteomes" id="UP000541352"/>
    </source>
</evidence>
<dbReference type="EC" id="4.2.1.136" evidence="19"/>
<organism evidence="22 23">
    <name type="scientific">Runella defluvii</name>
    <dbReference type="NCBI Taxonomy" id="370973"/>
    <lineage>
        <taxon>Bacteria</taxon>
        <taxon>Pseudomonadati</taxon>
        <taxon>Bacteroidota</taxon>
        <taxon>Cytophagia</taxon>
        <taxon>Cytophagales</taxon>
        <taxon>Spirosomataceae</taxon>
        <taxon>Runella</taxon>
    </lineage>
</organism>
<dbReference type="AlphaFoldDB" id="A0A7W5ZJL8"/>
<comment type="similarity">
    <text evidence="17">Belongs to the NnrD/CARKD family.</text>
</comment>
<evidence type="ECO:0000256" key="14">
    <source>
        <dbReference type="ARBA" id="ARBA00025153"/>
    </source>
</evidence>
<keyword evidence="5 18" id="KW-0479">Metal-binding</keyword>
<evidence type="ECO:0000256" key="17">
    <source>
        <dbReference type="HAMAP-Rule" id="MF_01965"/>
    </source>
</evidence>
<evidence type="ECO:0000256" key="4">
    <source>
        <dbReference type="ARBA" id="ARBA00009524"/>
    </source>
</evidence>
<feature type="binding site" evidence="17">
    <location>
        <position position="376"/>
    </location>
    <ligand>
        <name>(6S)-NADPHX</name>
        <dbReference type="ChEBI" id="CHEBI:64076"/>
    </ligand>
</feature>
<evidence type="ECO:0000256" key="18">
    <source>
        <dbReference type="HAMAP-Rule" id="MF_01966"/>
    </source>
</evidence>
<protein>
    <recommendedName>
        <fullName evidence="19">Bifunctional NAD(P)H-hydrate repair enzyme</fullName>
    </recommendedName>
    <alternativeName>
        <fullName evidence="19">Nicotinamide nucleotide repair protein</fullName>
    </alternativeName>
    <domain>
        <recommendedName>
            <fullName evidence="19">ADP-dependent (S)-NAD(P)H-hydrate dehydratase</fullName>
            <ecNumber evidence="19">4.2.1.136</ecNumber>
        </recommendedName>
        <alternativeName>
            <fullName evidence="19">ADP-dependent NAD(P)HX dehydratase</fullName>
        </alternativeName>
    </domain>
    <domain>
        <recommendedName>
            <fullName evidence="19">NAD(P)H-hydrate epimerase</fullName>
            <ecNumber evidence="19">5.1.99.6</ecNumber>
        </recommendedName>
    </domain>
</protein>
<dbReference type="Pfam" id="PF03853">
    <property type="entry name" value="YjeF_N"/>
    <property type="match status" value="1"/>
</dbReference>
<evidence type="ECO:0000256" key="10">
    <source>
        <dbReference type="ARBA" id="ARBA00023027"/>
    </source>
</evidence>
<evidence type="ECO:0000256" key="3">
    <source>
        <dbReference type="ARBA" id="ARBA00006001"/>
    </source>
</evidence>
<keyword evidence="13" id="KW-0511">Multifunctional enzyme</keyword>
<comment type="subunit">
    <text evidence="17">Homotetramer.</text>
</comment>
<evidence type="ECO:0000256" key="11">
    <source>
        <dbReference type="ARBA" id="ARBA00023235"/>
    </source>
</evidence>
<evidence type="ECO:0000256" key="9">
    <source>
        <dbReference type="ARBA" id="ARBA00022958"/>
    </source>
</evidence>
<evidence type="ECO:0000256" key="8">
    <source>
        <dbReference type="ARBA" id="ARBA00022857"/>
    </source>
</evidence>
<comment type="caution">
    <text evidence="18">Lacks conserved residue(s) required for the propagation of feature annotation.</text>
</comment>
<evidence type="ECO:0000256" key="19">
    <source>
        <dbReference type="PIRNR" id="PIRNR017184"/>
    </source>
</evidence>
<evidence type="ECO:0000256" key="13">
    <source>
        <dbReference type="ARBA" id="ARBA00023268"/>
    </source>
</evidence>
<dbReference type="HAMAP" id="MF_01965">
    <property type="entry name" value="NADHX_dehydratase"/>
    <property type="match status" value="1"/>
</dbReference>
<dbReference type="PROSITE" id="PS51385">
    <property type="entry name" value="YJEF_N"/>
    <property type="match status" value="1"/>
</dbReference>
<dbReference type="EMBL" id="JACIBY010000004">
    <property type="protein sequence ID" value="MBB3838311.1"/>
    <property type="molecule type" value="Genomic_DNA"/>
</dbReference>
<feature type="binding site" evidence="18">
    <location>
        <begin position="128"/>
        <end position="134"/>
    </location>
    <ligand>
        <name>(6S)-NADPHX</name>
        <dbReference type="ChEBI" id="CHEBI:64076"/>
    </ligand>
</feature>
<dbReference type="InterPro" id="IPR029056">
    <property type="entry name" value="Ribokinase-like"/>
</dbReference>
<feature type="binding site" evidence="17">
    <location>
        <position position="262"/>
    </location>
    <ligand>
        <name>(6S)-NADPHX</name>
        <dbReference type="ChEBI" id="CHEBI:64076"/>
    </ligand>
</feature>
<evidence type="ECO:0000313" key="22">
    <source>
        <dbReference type="EMBL" id="MBB3838311.1"/>
    </source>
</evidence>
<dbReference type="GO" id="GO:0110051">
    <property type="term" value="P:metabolite repair"/>
    <property type="evidence" value="ECO:0007669"/>
    <property type="project" value="TreeGrafter"/>
</dbReference>
<accession>A0A7W5ZJL8</accession>
<evidence type="ECO:0000256" key="1">
    <source>
        <dbReference type="ARBA" id="ARBA00000013"/>
    </source>
</evidence>
<dbReference type="Pfam" id="PF01256">
    <property type="entry name" value="Carb_kinase"/>
    <property type="match status" value="1"/>
</dbReference>
<dbReference type="InterPro" id="IPR017953">
    <property type="entry name" value="Carbohydrate_kinase_pred_CS"/>
</dbReference>
<keyword evidence="12 17" id="KW-0456">Lyase</keyword>
<evidence type="ECO:0000256" key="2">
    <source>
        <dbReference type="ARBA" id="ARBA00000909"/>
    </source>
</evidence>
<feature type="binding site" evidence="17">
    <location>
        <position position="441"/>
    </location>
    <ligand>
        <name>AMP</name>
        <dbReference type="ChEBI" id="CHEBI:456215"/>
    </ligand>
</feature>
<feature type="binding site" evidence="18">
    <location>
        <position position="160"/>
    </location>
    <ligand>
        <name>K(+)</name>
        <dbReference type="ChEBI" id="CHEBI:29103"/>
    </ligand>
</feature>
<dbReference type="GO" id="GO:0046872">
    <property type="term" value="F:metal ion binding"/>
    <property type="evidence" value="ECO:0007669"/>
    <property type="project" value="UniProtKB-UniRule"/>
</dbReference>
<comment type="function">
    <text evidence="18">Catalyzes the epimerization of the S- and R-forms of NAD(P)HX, a damaged form of NAD(P)H that is a result of enzymatic or heat-dependent hydration. This is a prerequisite for the S-specific NAD(P)H-hydrate dehydratase to allow the repair of both epimers of NAD(P)HX.</text>
</comment>
<dbReference type="NCBIfam" id="TIGR00196">
    <property type="entry name" value="yjeF_cterm"/>
    <property type="match status" value="1"/>
</dbReference>
<sequence>MKLFTVPQIRAWDAYTIAHEPISSLQLMERASTAFVKWFCERFDDRCTINVVCGMGNNGGDGLVIGRLLLQKCYNVHIFVVKHSAGGSADFEANLARLHPMTTVHWITESTDIPHFAQQSLVIDALLGSGLSRPTQGFLAEVIQKINDSSATIIAVDIASGLLADTPNALSDIIIKPDYTVSFQCPKLAFVQPQSAEYVGEWQVVDIGLSAAYAEATATPYFFSTASFINDFKISNRRKKYAHKGSFGHALLIGGSYGKIGAIVLSSKACLRSGVGLLTVQTPRCGYDILQTSLPEAMALPDWHWMVNTTVPNIDGYSAVGIGPGLGKDPLTLQLLRELLPKLTQPTVFDADALNLLSEHRELLTLLPPNSILTPHPKEFQRLLGRPWQDDFDKLSLLQTFAQQHQVIVCLKGAHTAVALPNGTLYFNSTGNPGMATGGSGDVLTGIITGLLTQGIPPHQAAIFGVYQHGAAGDRAAQKCTQPGLIASDIINEMGW</sequence>
<dbReference type="SUPFAM" id="SSF53613">
    <property type="entry name" value="Ribokinase-like"/>
    <property type="match status" value="1"/>
</dbReference>
<evidence type="ECO:0000256" key="6">
    <source>
        <dbReference type="ARBA" id="ARBA00022741"/>
    </source>
</evidence>
<comment type="cofactor">
    <cofactor evidence="18 19">
        <name>K(+)</name>
        <dbReference type="ChEBI" id="CHEBI:29103"/>
    </cofactor>
    <text evidence="18 19">Binds 1 potassium ion per subunit.</text>
</comment>
<keyword evidence="7 17" id="KW-0067">ATP-binding</keyword>
<comment type="similarity">
    <text evidence="18">Belongs to the NnrE/AIBP family.</text>
</comment>
<comment type="catalytic activity">
    <reaction evidence="2 18 19">
        <text>(6R)-NADPHX = (6S)-NADPHX</text>
        <dbReference type="Rhea" id="RHEA:32227"/>
        <dbReference type="ChEBI" id="CHEBI:64076"/>
        <dbReference type="ChEBI" id="CHEBI:64077"/>
        <dbReference type="EC" id="5.1.99.6"/>
    </reaction>
</comment>
<evidence type="ECO:0000259" key="20">
    <source>
        <dbReference type="PROSITE" id="PS51383"/>
    </source>
</evidence>
<evidence type="ECO:0000259" key="21">
    <source>
        <dbReference type="PROSITE" id="PS51385"/>
    </source>
</evidence>
<dbReference type="InterPro" id="IPR004443">
    <property type="entry name" value="YjeF_N_dom"/>
</dbReference>
<dbReference type="EC" id="5.1.99.6" evidence="19"/>
<comment type="caution">
    <text evidence="22">The sequence shown here is derived from an EMBL/GenBank/DDBJ whole genome shotgun (WGS) entry which is preliminary data.</text>
</comment>
<dbReference type="Gene3D" id="3.40.1190.20">
    <property type="match status" value="1"/>
</dbReference>
<dbReference type="SUPFAM" id="SSF64153">
    <property type="entry name" value="YjeF N-terminal domain-like"/>
    <property type="match status" value="1"/>
</dbReference>
<dbReference type="InterPro" id="IPR000631">
    <property type="entry name" value="CARKD"/>
</dbReference>
<evidence type="ECO:0000256" key="15">
    <source>
        <dbReference type="ARBA" id="ARBA00048238"/>
    </source>
</evidence>
<comment type="function">
    <text evidence="17">Catalyzes the dehydration of the S-form of NAD(P)HX at the expense of ADP, which is converted to AMP. Together with NAD(P)HX epimerase, which catalyzes the epimerization of the S- and R-forms, the enzyme allows the repair of both epimers of NAD(P)HX, a damaged form of NAD(P)H that is a result of enzymatic or heat-dependent hydration.</text>
</comment>
<dbReference type="PROSITE" id="PS01050">
    <property type="entry name" value="YJEF_C_2"/>
    <property type="match status" value="1"/>
</dbReference>
<feature type="binding site" evidence="17">
    <location>
        <position position="325"/>
    </location>
    <ligand>
        <name>(6S)-NADPHX</name>
        <dbReference type="ChEBI" id="CHEBI:64076"/>
    </ligand>
</feature>
<evidence type="ECO:0000256" key="16">
    <source>
        <dbReference type="ARBA" id="ARBA00049209"/>
    </source>
</evidence>
<proteinExistence type="inferred from homology"/>
<dbReference type="GO" id="GO:0005524">
    <property type="term" value="F:ATP binding"/>
    <property type="evidence" value="ECO:0007669"/>
    <property type="project" value="UniProtKB-UniRule"/>
</dbReference>
<feature type="binding site" evidence="17">
    <location>
        <begin position="412"/>
        <end position="416"/>
    </location>
    <ligand>
        <name>AMP</name>
        <dbReference type="ChEBI" id="CHEBI:456215"/>
    </ligand>
</feature>
<keyword evidence="8 17" id="KW-0521">NADP</keyword>
<feature type="domain" description="YjeF N-terminal" evidence="21">
    <location>
        <begin position="9"/>
        <end position="215"/>
    </location>
</feature>
<reference evidence="22 23" key="1">
    <citation type="submission" date="2020-08" db="EMBL/GenBank/DDBJ databases">
        <title>Genomic Encyclopedia of Type Strains, Phase IV (KMG-IV): sequencing the most valuable type-strain genomes for metagenomic binning, comparative biology and taxonomic classification.</title>
        <authorList>
            <person name="Goeker M."/>
        </authorList>
    </citation>
    <scope>NUCLEOTIDE SEQUENCE [LARGE SCALE GENOMIC DNA]</scope>
    <source>
        <strain evidence="22 23">DSM 17976</strain>
    </source>
</reference>
<dbReference type="GO" id="GO:0052855">
    <property type="term" value="F:ADP-dependent NAD(P)H-hydrate dehydratase activity"/>
    <property type="evidence" value="ECO:0007669"/>
    <property type="project" value="UniProtKB-UniRule"/>
</dbReference>
<dbReference type="Gene3D" id="3.40.50.10260">
    <property type="entry name" value="YjeF N-terminal domain"/>
    <property type="match status" value="1"/>
</dbReference>
<dbReference type="CDD" id="cd01171">
    <property type="entry name" value="YXKO-related"/>
    <property type="match status" value="1"/>
</dbReference>
<feature type="domain" description="YjeF C-terminal" evidence="20">
    <location>
        <begin position="227"/>
        <end position="496"/>
    </location>
</feature>
<comment type="function">
    <text evidence="14 19">Bifunctional enzyme that catalyzes the epimerization of the S- and R-forms of NAD(P)HX and the dehydration of the S-form of NAD(P)HX at the expense of ADP, which is converted to AMP. This allows the repair of both epimers of NAD(P)HX, a damaged form of NAD(P)H that is a result of enzymatic or heat-dependent hydration.</text>
</comment>
<dbReference type="PANTHER" id="PTHR12592">
    <property type="entry name" value="ATP-DEPENDENT (S)-NAD(P)H-HYDRATE DEHYDRATASE FAMILY MEMBER"/>
    <property type="match status" value="1"/>
</dbReference>
<keyword evidence="9 18" id="KW-0630">Potassium</keyword>